<reference evidence="2" key="2">
    <citation type="journal article" date="2018" name="Nat. Commun.">
        <title>Extreme sensitivity to ultraviolet light in the fungal pathogen causing white-nose syndrome of bats.</title>
        <authorList>
            <person name="Palmer J.M."/>
            <person name="Drees K.P."/>
            <person name="Foster J.T."/>
            <person name="Lindner D.L."/>
        </authorList>
    </citation>
    <scope>NUCLEOTIDE SEQUENCE [LARGE SCALE GENOMIC DNA]</scope>
    <source>
        <strain evidence="2">UAMH 10579</strain>
    </source>
</reference>
<dbReference type="EMBL" id="KV460212">
    <property type="protein sequence ID" value="OBT99631.1"/>
    <property type="molecule type" value="Genomic_DNA"/>
</dbReference>
<dbReference type="RefSeq" id="XP_018133364.1">
    <property type="nucleotide sequence ID" value="XM_018272334.1"/>
</dbReference>
<dbReference type="GeneID" id="28836216"/>
<evidence type="ECO:0000313" key="2">
    <source>
        <dbReference type="Proteomes" id="UP000091956"/>
    </source>
</evidence>
<keyword evidence="2" id="KW-1185">Reference proteome</keyword>
<proteinExistence type="predicted"/>
<dbReference type="Proteomes" id="UP000091956">
    <property type="component" value="Unassembled WGS sequence"/>
</dbReference>
<organism evidence="1 2">
    <name type="scientific">Pseudogymnoascus verrucosus</name>
    <dbReference type="NCBI Taxonomy" id="342668"/>
    <lineage>
        <taxon>Eukaryota</taxon>
        <taxon>Fungi</taxon>
        <taxon>Dikarya</taxon>
        <taxon>Ascomycota</taxon>
        <taxon>Pezizomycotina</taxon>
        <taxon>Leotiomycetes</taxon>
        <taxon>Thelebolales</taxon>
        <taxon>Thelebolaceae</taxon>
        <taxon>Pseudogymnoascus</taxon>
    </lineage>
</organism>
<sequence length="123" mass="13857">MTCDLVDPAGPVVQILLHDLEPLEGAAQYTRITSTVLFLATQGLQLHFPPIFLDQTSDPVFCGNWWGRITYTVNIEPEESDIVMEAFTQCLNHHAPSSSIMLASRHSRAWSYRPMFPPQDLTL</sequence>
<dbReference type="AlphaFoldDB" id="A0A1B8GUW3"/>
<evidence type="ECO:0000313" key="1">
    <source>
        <dbReference type="EMBL" id="OBT99631.1"/>
    </source>
</evidence>
<name>A0A1B8GUW3_9PEZI</name>
<gene>
    <name evidence="1" type="ORF">VE01_02830</name>
</gene>
<protein>
    <submittedName>
        <fullName evidence="1">Uncharacterized protein</fullName>
    </submittedName>
</protein>
<reference evidence="1 2" key="1">
    <citation type="submission" date="2016-03" db="EMBL/GenBank/DDBJ databases">
        <title>Comparative genomics of Pseudogymnoascus destructans, the fungus causing white-nose syndrome of bats.</title>
        <authorList>
            <person name="Palmer J.M."/>
            <person name="Drees K.P."/>
            <person name="Foster J.T."/>
            <person name="Lindner D.L."/>
        </authorList>
    </citation>
    <scope>NUCLEOTIDE SEQUENCE [LARGE SCALE GENOMIC DNA]</scope>
    <source>
        <strain evidence="1 2">UAMH 10579</strain>
    </source>
</reference>
<accession>A0A1B8GUW3</accession>